<reference evidence="2 3" key="1">
    <citation type="journal article" date="2023" name="Mol. Phylogenet. Evol.">
        <title>Genome-scale phylogeny and comparative genomics of the fungal order Sordariales.</title>
        <authorList>
            <person name="Hensen N."/>
            <person name="Bonometti L."/>
            <person name="Westerberg I."/>
            <person name="Brannstrom I.O."/>
            <person name="Guillou S."/>
            <person name="Cros-Aarteil S."/>
            <person name="Calhoun S."/>
            <person name="Haridas S."/>
            <person name="Kuo A."/>
            <person name="Mondo S."/>
            <person name="Pangilinan J."/>
            <person name="Riley R."/>
            <person name="LaButti K."/>
            <person name="Andreopoulos B."/>
            <person name="Lipzen A."/>
            <person name="Chen C."/>
            <person name="Yan M."/>
            <person name="Daum C."/>
            <person name="Ng V."/>
            <person name="Clum A."/>
            <person name="Steindorff A."/>
            <person name="Ohm R.A."/>
            <person name="Martin F."/>
            <person name="Silar P."/>
            <person name="Natvig D.O."/>
            <person name="Lalanne C."/>
            <person name="Gautier V."/>
            <person name="Ament-Velasquez S.L."/>
            <person name="Kruys A."/>
            <person name="Hutchinson M.I."/>
            <person name="Powell A.J."/>
            <person name="Barry K."/>
            <person name="Miller A.N."/>
            <person name="Grigoriev I.V."/>
            <person name="Debuchy R."/>
            <person name="Gladieux P."/>
            <person name="Hiltunen Thoren M."/>
            <person name="Johannesson H."/>
        </authorList>
    </citation>
    <scope>NUCLEOTIDE SEQUENCE [LARGE SCALE GENOMIC DNA]</scope>
    <source>
        <strain evidence="2 3">FGSC 10403</strain>
    </source>
</reference>
<comment type="caution">
    <text evidence="2">The sequence shown here is derived from an EMBL/GenBank/DDBJ whole genome shotgun (WGS) entry which is preliminary data.</text>
</comment>
<dbReference type="EMBL" id="JAULSX010000002">
    <property type="protein sequence ID" value="KAK3497129.1"/>
    <property type="molecule type" value="Genomic_DNA"/>
</dbReference>
<protein>
    <recommendedName>
        <fullName evidence="4">Secreted protein</fullName>
    </recommendedName>
</protein>
<feature type="chain" id="PRO_5042461106" description="Secreted protein" evidence="1">
    <location>
        <begin position="21"/>
        <end position="109"/>
    </location>
</feature>
<accession>A0AAJ0ICB6</accession>
<name>A0AAJ0ICB6_9PEZI</name>
<keyword evidence="1" id="KW-0732">Signal</keyword>
<keyword evidence="3" id="KW-1185">Reference proteome</keyword>
<dbReference type="GeneID" id="87877028"/>
<evidence type="ECO:0000256" key="1">
    <source>
        <dbReference type="SAM" id="SignalP"/>
    </source>
</evidence>
<proteinExistence type="predicted"/>
<evidence type="ECO:0008006" key="4">
    <source>
        <dbReference type="Google" id="ProtNLM"/>
    </source>
</evidence>
<gene>
    <name evidence="2" type="ORF">B0T23DRAFT_410600</name>
</gene>
<organism evidence="2 3">
    <name type="scientific">Neurospora hispaniola</name>
    <dbReference type="NCBI Taxonomy" id="588809"/>
    <lineage>
        <taxon>Eukaryota</taxon>
        <taxon>Fungi</taxon>
        <taxon>Dikarya</taxon>
        <taxon>Ascomycota</taxon>
        <taxon>Pezizomycotina</taxon>
        <taxon>Sordariomycetes</taxon>
        <taxon>Sordariomycetidae</taxon>
        <taxon>Sordariales</taxon>
        <taxon>Sordariaceae</taxon>
        <taxon>Neurospora</taxon>
    </lineage>
</organism>
<dbReference type="AlphaFoldDB" id="A0AAJ0ICB6"/>
<evidence type="ECO:0000313" key="2">
    <source>
        <dbReference type="EMBL" id="KAK3497129.1"/>
    </source>
</evidence>
<evidence type="ECO:0000313" key="3">
    <source>
        <dbReference type="Proteomes" id="UP001285908"/>
    </source>
</evidence>
<feature type="signal peptide" evidence="1">
    <location>
        <begin position="1"/>
        <end position="20"/>
    </location>
</feature>
<dbReference type="RefSeq" id="XP_062695393.1">
    <property type="nucleotide sequence ID" value="XM_062839406.1"/>
</dbReference>
<sequence>MHAPPLLELLLLIQSSFVLEIPLCRRRKRMRTTTELGDLGKERRQLVVPGFGHARALSTYHDILGRILVHVAFHSFNDLQNHMPRRDHGRGLAQVRLYGYLIVEKGLSL</sequence>
<dbReference type="Proteomes" id="UP001285908">
    <property type="component" value="Unassembled WGS sequence"/>
</dbReference>